<feature type="binding site" evidence="8">
    <location>
        <position position="142"/>
    </location>
    <ligand>
        <name>L-histidine</name>
        <dbReference type="ChEBI" id="CHEBI:57595"/>
    </ligand>
</feature>
<name>A0A097SSP0_9BACT</name>
<feature type="binding site" evidence="8">
    <location>
        <position position="138"/>
    </location>
    <ligand>
        <name>L-histidine</name>
        <dbReference type="ChEBI" id="CHEBI:57595"/>
    </ligand>
</feature>
<keyword evidence="4 7" id="KW-0067">ATP-binding</keyword>
<sequence>MFVNFMENTKKEKYQKIRGTEDWFNQYAKQWLLIRNTCERIADQYGYSLIKTPVIENKNLFVRSIGKSSDIVKKEFYDFTDKGDREIVLRPEGTAPVIRAVVENKLLENNQLPLKFYYLEPMFRYERPQSGRLRQFHQFGVECIGSNSYYFDAETILMAIECLKQLNIDNWKLTINNIGTFSSRQKWIDELKVYFNQYIEQLTPDSVERINTNPLRILDDKVDGTKIFVKNAPKIDQYLSNEEKDYFNNVCQLLKDANIEFEIDQTLVRGLDYYTNIVFEINSNNSILKGQPTIIGGGKYSKLVSELGGNDVSCIGFALGIERLAILLKHINDINKKLNGVTIALVNNSIPLKNYSFKLANLLRKKGINCFVNYDANKLKAGFKLSELKQSQYIFIIGENELKNQTVICKDQNNLAEKTLTIDEIKNWK</sequence>
<evidence type="ECO:0000256" key="7">
    <source>
        <dbReference type="HAMAP-Rule" id="MF_00127"/>
    </source>
</evidence>
<evidence type="ECO:0000256" key="1">
    <source>
        <dbReference type="ARBA" id="ARBA00008226"/>
    </source>
</evidence>
<dbReference type="InterPro" id="IPR045864">
    <property type="entry name" value="aa-tRNA-synth_II/BPL/LPL"/>
</dbReference>
<feature type="binding site" evidence="8">
    <location>
        <begin position="273"/>
        <end position="274"/>
    </location>
    <ligand>
        <name>L-histidine</name>
        <dbReference type="ChEBI" id="CHEBI:57595"/>
    </ligand>
</feature>
<dbReference type="NCBIfam" id="TIGR00442">
    <property type="entry name" value="hisS"/>
    <property type="match status" value="1"/>
</dbReference>
<proteinExistence type="inferred from homology"/>
<evidence type="ECO:0000256" key="5">
    <source>
        <dbReference type="ARBA" id="ARBA00023146"/>
    </source>
</evidence>
<evidence type="ECO:0000256" key="6">
    <source>
        <dbReference type="ARBA" id="ARBA00047639"/>
    </source>
</evidence>
<keyword evidence="11" id="KW-1185">Reference proteome</keyword>
<dbReference type="InterPro" id="IPR004154">
    <property type="entry name" value="Anticodon-bd"/>
</dbReference>
<dbReference type="InterPro" id="IPR036621">
    <property type="entry name" value="Anticodon-bd_dom_sf"/>
</dbReference>
<evidence type="ECO:0000313" key="10">
    <source>
        <dbReference type="EMBL" id="AIV03600.1"/>
    </source>
</evidence>
<evidence type="ECO:0000256" key="3">
    <source>
        <dbReference type="ARBA" id="ARBA00022741"/>
    </source>
</evidence>
<dbReference type="EC" id="6.1.1.21" evidence="7"/>
<protein>
    <recommendedName>
        <fullName evidence="7">Histidine--tRNA ligase</fullName>
        <ecNumber evidence="7">6.1.1.21</ecNumber>
    </recommendedName>
    <alternativeName>
        <fullName evidence="7">Histidyl-tRNA synthetase</fullName>
        <shortName evidence="7">HisRS</shortName>
    </alternativeName>
</protein>
<dbReference type="AlphaFoldDB" id="A0A097SSP0"/>
<keyword evidence="2 7" id="KW-0963">Cytoplasm</keyword>
<dbReference type="Proteomes" id="UP000030066">
    <property type="component" value="Chromosome"/>
</dbReference>
<dbReference type="SUPFAM" id="SSF55681">
    <property type="entry name" value="Class II aaRS and biotin synthetases"/>
    <property type="match status" value="1"/>
</dbReference>
<evidence type="ECO:0000256" key="2">
    <source>
        <dbReference type="ARBA" id="ARBA00022490"/>
    </source>
</evidence>
<dbReference type="STRING" id="1318617.MGM1_2230"/>
<dbReference type="InterPro" id="IPR006195">
    <property type="entry name" value="aa-tRNA-synth_II"/>
</dbReference>
<feature type="binding site" evidence="8">
    <location>
        <position position="124"/>
    </location>
    <ligand>
        <name>L-histidine</name>
        <dbReference type="ChEBI" id="CHEBI:57595"/>
    </ligand>
</feature>
<keyword evidence="7" id="KW-0436">Ligase</keyword>
<dbReference type="CDD" id="cd00773">
    <property type="entry name" value="HisRS-like_core"/>
    <property type="match status" value="1"/>
</dbReference>
<keyword evidence="5 7" id="KW-0030">Aminoacyl-tRNA synthetase</keyword>
<dbReference type="PROSITE" id="PS50862">
    <property type="entry name" value="AA_TRNA_LIGASE_II"/>
    <property type="match status" value="1"/>
</dbReference>
<keyword evidence="7" id="KW-0648">Protein biosynthesis</keyword>
<dbReference type="InterPro" id="IPR015807">
    <property type="entry name" value="His-tRNA-ligase"/>
</dbReference>
<dbReference type="GO" id="GO:0004821">
    <property type="term" value="F:histidine-tRNA ligase activity"/>
    <property type="evidence" value="ECO:0007669"/>
    <property type="project" value="UniProtKB-UniRule"/>
</dbReference>
<dbReference type="Gene3D" id="3.30.930.10">
    <property type="entry name" value="Bira Bifunctional Protein, Domain 2"/>
    <property type="match status" value="1"/>
</dbReference>
<keyword evidence="3 7" id="KW-0547">Nucleotide-binding</keyword>
<dbReference type="HOGENOM" id="CLU_025113_1_1_14"/>
<dbReference type="Gene3D" id="3.40.50.800">
    <property type="entry name" value="Anticodon-binding domain"/>
    <property type="match status" value="1"/>
</dbReference>
<feature type="domain" description="Aminoacyl-transfer RNA synthetases class-II family profile" evidence="9">
    <location>
        <begin position="39"/>
        <end position="351"/>
    </location>
</feature>
<comment type="catalytic activity">
    <reaction evidence="6 7">
        <text>tRNA(His) + L-histidine + ATP = L-histidyl-tRNA(His) + AMP + diphosphate + H(+)</text>
        <dbReference type="Rhea" id="RHEA:17313"/>
        <dbReference type="Rhea" id="RHEA-COMP:9665"/>
        <dbReference type="Rhea" id="RHEA-COMP:9689"/>
        <dbReference type="ChEBI" id="CHEBI:15378"/>
        <dbReference type="ChEBI" id="CHEBI:30616"/>
        <dbReference type="ChEBI" id="CHEBI:33019"/>
        <dbReference type="ChEBI" id="CHEBI:57595"/>
        <dbReference type="ChEBI" id="CHEBI:78442"/>
        <dbReference type="ChEBI" id="CHEBI:78527"/>
        <dbReference type="ChEBI" id="CHEBI:456215"/>
        <dbReference type="EC" id="6.1.1.21"/>
    </reaction>
</comment>
<gene>
    <name evidence="7 10" type="primary">hisS</name>
    <name evidence="10" type="ORF">MGM1_2230</name>
</gene>
<accession>A0A097SSP0</accession>
<dbReference type="SUPFAM" id="SSF52954">
    <property type="entry name" value="Class II aaRS ABD-related"/>
    <property type="match status" value="1"/>
</dbReference>
<dbReference type="GO" id="GO:0006427">
    <property type="term" value="P:histidyl-tRNA aminoacylation"/>
    <property type="evidence" value="ECO:0007669"/>
    <property type="project" value="UniProtKB-UniRule"/>
</dbReference>
<evidence type="ECO:0000256" key="4">
    <source>
        <dbReference type="ARBA" id="ARBA00022840"/>
    </source>
</evidence>
<evidence type="ECO:0000313" key="11">
    <source>
        <dbReference type="Proteomes" id="UP000030066"/>
    </source>
</evidence>
<comment type="subcellular location">
    <subcellularLocation>
        <location evidence="7">Cytoplasm</location>
    </subcellularLocation>
</comment>
<comment type="subunit">
    <text evidence="7">Homodimer.</text>
</comment>
<feature type="binding site" evidence="8">
    <location>
        <begin position="92"/>
        <end position="94"/>
    </location>
    <ligand>
        <name>L-histidine</name>
        <dbReference type="ChEBI" id="CHEBI:57595"/>
    </ligand>
</feature>
<dbReference type="InterPro" id="IPR004516">
    <property type="entry name" value="HisRS/HisZ"/>
</dbReference>
<evidence type="ECO:0000259" key="9">
    <source>
        <dbReference type="PROSITE" id="PS50862"/>
    </source>
</evidence>
<dbReference type="EMBL" id="CP007711">
    <property type="protein sequence ID" value="AIV03600.1"/>
    <property type="molecule type" value="Genomic_DNA"/>
</dbReference>
<dbReference type="GO" id="GO:0005524">
    <property type="term" value="F:ATP binding"/>
    <property type="evidence" value="ECO:0007669"/>
    <property type="project" value="UniProtKB-UniRule"/>
</dbReference>
<dbReference type="GO" id="GO:0005737">
    <property type="term" value="C:cytoplasm"/>
    <property type="evidence" value="ECO:0007669"/>
    <property type="project" value="UniProtKB-SubCell"/>
</dbReference>
<reference evidence="10 11" key="1">
    <citation type="journal article" date="2014" name="PLoS ONE">
        <title>An emerging Mycoplasma associated with trichomoniasis, vaginal infection and disease.</title>
        <authorList>
            <consortium name="Vaginal Microbiome Consortium"/>
            <person name="Fettweis J.M."/>
            <person name="Serrano M.G."/>
            <person name="Huang B."/>
            <person name="Brooks J.P."/>
            <person name="Glascock A.L."/>
            <person name="Sheth N.U."/>
            <person name="Strauss J.F.III."/>
            <person name="Jefferson K.K."/>
            <person name="Buck G.A."/>
        </authorList>
    </citation>
    <scope>NUCLEOTIDE SEQUENCE [LARGE SCALE GENOMIC DNA]</scope>
    <source>
        <strain evidence="10 11">VCU_M1</strain>
    </source>
</reference>
<dbReference type="PANTHER" id="PTHR43707:SF1">
    <property type="entry name" value="HISTIDINE--TRNA LIGASE, MITOCHONDRIAL-RELATED"/>
    <property type="match status" value="1"/>
</dbReference>
<feature type="binding site" evidence="8">
    <location>
        <position position="269"/>
    </location>
    <ligand>
        <name>L-histidine</name>
        <dbReference type="ChEBI" id="CHEBI:57595"/>
    </ligand>
</feature>
<dbReference type="InterPro" id="IPR041715">
    <property type="entry name" value="HisRS-like_core"/>
</dbReference>
<dbReference type="PANTHER" id="PTHR43707">
    <property type="entry name" value="HISTIDYL-TRNA SYNTHETASE"/>
    <property type="match status" value="1"/>
</dbReference>
<dbReference type="eggNOG" id="COG0124">
    <property type="taxonomic scope" value="Bacteria"/>
</dbReference>
<dbReference type="HAMAP" id="MF_00127">
    <property type="entry name" value="His_tRNA_synth"/>
    <property type="match status" value="1"/>
</dbReference>
<comment type="similarity">
    <text evidence="1 7">Belongs to the class-II aminoacyl-tRNA synthetase family.</text>
</comment>
<evidence type="ECO:0000256" key="8">
    <source>
        <dbReference type="PIRSR" id="PIRSR001549-1"/>
    </source>
</evidence>
<organism evidence="10 11">
    <name type="scientific">Candidatus Malacoplasma girerdii</name>
    <dbReference type="NCBI Taxonomy" id="1318617"/>
    <lineage>
        <taxon>Bacteria</taxon>
        <taxon>Bacillati</taxon>
        <taxon>Mycoplasmatota</taxon>
        <taxon>Mycoplasmoidales</taxon>
        <taxon>Mycoplasmoidaceae</taxon>
        <taxon>Malacoplasma</taxon>
    </lineage>
</organism>
<dbReference type="Pfam" id="PF13393">
    <property type="entry name" value="tRNA-synt_His"/>
    <property type="match status" value="1"/>
</dbReference>
<dbReference type="KEGG" id="mgj:MGM1_2230"/>
<dbReference type="PIRSF" id="PIRSF001549">
    <property type="entry name" value="His-tRNA_synth"/>
    <property type="match status" value="1"/>
</dbReference>
<dbReference type="Pfam" id="PF03129">
    <property type="entry name" value="HGTP_anticodon"/>
    <property type="match status" value="1"/>
</dbReference>